<keyword evidence="5" id="KW-0539">Nucleus</keyword>
<protein>
    <submittedName>
        <fullName evidence="7">NAC domain-containing protein 53-like isoform X2</fullName>
    </submittedName>
</protein>
<evidence type="ECO:0000256" key="1">
    <source>
        <dbReference type="ARBA" id="ARBA00004123"/>
    </source>
</evidence>
<dbReference type="Proteomes" id="UP001140949">
    <property type="component" value="Unassembled WGS sequence"/>
</dbReference>
<dbReference type="GO" id="GO:0003677">
    <property type="term" value="F:DNA binding"/>
    <property type="evidence" value="ECO:0007669"/>
    <property type="project" value="UniProtKB-KW"/>
</dbReference>
<evidence type="ECO:0000256" key="4">
    <source>
        <dbReference type="ARBA" id="ARBA00023163"/>
    </source>
</evidence>
<keyword evidence="4" id="KW-0804">Transcription</keyword>
<evidence type="ECO:0000256" key="3">
    <source>
        <dbReference type="ARBA" id="ARBA00023125"/>
    </source>
</evidence>
<dbReference type="PANTHER" id="PTHR31744:SF210">
    <property type="entry name" value="NAC DOMAIN-CONTAINING PROTEIN 86-LIKE"/>
    <property type="match status" value="1"/>
</dbReference>
<sequence>MAKTSLPPGFRFHPTDVELVWYYLKRKIMGKPFHFEAIAEVELYKFSPWDLPVKSCLQSRDLEWYFFCPRDRKYPNGTRANRATDSGYWKTTGKDRTIVYDSQTVGMKKTLIFHLGKPPRGTRTDWVMYEFRLESVELVNAGFSQDTFVVCKIFQKSGAGPKNGEQYGAPFVDENWDDLITENDNAVALPCFPCQEPSYDHPSSSNPAPSQSVHFEVGEPSLALYLYEAGTMSSVPAQSVTSKIGCQSSTPDLSYADGILLEKLEEFLNTSPPHGENSSGEMLMSPILHEDVNGMLNEDAQAVYGQLDEGSHLPGIGLDDIQYPDIMGCEEALQQGMGLDDILFPSVMGCEESLQQGMGFEDILFPDIMGCEEGLQQGMGLDDILFPSVMGCDDLHHLLSEFAGEKYVEINDSNFLSANGPFEFTNPNDTCYPFANNSSAQDLRSTFMDSVDATSAPSVL</sequence>
<feature type="domain" description="NAC" evidence="6">
    <location>
        <begin position="6"/>
        <end position="156"/>
    </location>
</feature>
<comment type="caution">
    <text evidence="7">The sequence shown here is derived from an EMBL/GenBank/DDBJ whole genome shotgun (WGS) entry which is preliminary data.</text>
</comment>
<keyword evidence="3" id="KW-0238">DNA-binding</keyword>
<dbReference type="AlphaFoldDB" id="A0AAX6HH30"/>
<reference evidence="7" key="1">
    <citation type="journal article" date="2023" name="GigaByte">
        <title>Genome assembly of the bearded iris, Iris pallida Lam.</title>
        <authorList>
            <person name="Bruccoleri R.E."/>
            <person name="Oakeley E.J."/>
            <person name="Faust A.M.E."/>
            <person name="Altorfer M."/>
            <person name="Dessus-Babus S."/>
            <person name="Burckhardt D."/>
            <person name="Oertli M."/>
            <person name="Naumann U."/>
            <person name="Petersen F."/>
            <person name="Wong J."/>
        </authorList>
    </citation>
    <scope>NUCLEOTIDE SEQUENCE</scope>
    <source>
        <strain evidence="7">GSM-AAB239-AS_SAM_17_03QT</strain>
    </source>
</reference>
<evidence type="ECO:0000256" key="2">
    <source>
        <dbReference type="ARBA" id="ARBA00023015"/>
    </source>
</evidence>
<dbReference type="GO" id="GO:0005634">
    <property type="term" value="C:nucleus"/>
    <property type="evidence" value="ECO:0007669"/>
    <property type="project" value="UniProtKB-SubCell"/>
</dbReference>
<comment type="subcellular location">
    <subcellularLocation>
        <location evidence="1">Nucleus</location>
    </subcellularLocation>
</comment>
<keyword evidence="8" id="KW-1185">Reference proteome</keyword>
<proteinExistence type="predicted"/>
<dbReference type="FunFam" id="2.170.150.80:FF:000002">
    <property type="entry name" value="Nac domain-containing protein 86"/>
    <property type="match status" value="1"/>
</dbReference>
<dbReference type="Gene3D" id="2.170.150.80">
    <property type="entry name" value="NAC domain"/>
    <property type="match status" value="1"/>
</dbReference>
<gene>
    <name evidence="7" type="ORF">M6B38_311740</name>
</gene>
<dbReference type="GO" id="GO:0006355">
    <property type="term" value="P:regulation of DNA-templated transcription"/>
    <property type="evidence" value="ECO:0007669"/>
    <property type="project" value="InterPro"/>
</dbReference>
<reference evidence="7" key="2">
    <citation type="submission" date="2023-04" db="EMBL/GenBank/DDBJ databases">
        <authorList>
            <person name="Bruccoleri R.E."/>
            <person name="Oakeley E.J."/>
            <person name="Faust A.-M."/>
            <person name="Dessus-Babus S."/>
            <person name="Altorfer M."/>
            <person name="Burckhardt D."/>
            <person name="Oertli M."/>
            <person name="Naumann U."/>
            <person name="Petersen F."/>
            <person name="Wong J."/>
        </authorList>
    </citation>
    <scope>NUCLEOTIDE SEQUENCE</scope>
    <source>
        <strain evidence="7">GSM-AAB239-AS_SAM_17_03QT</strain>
        <tissue evidence="7">Leaf</tissue>
    </source>
</reference>
<accession>A0AAX6HH30</accession>
<evidence type="ECO:0000313" key="7">
    <source>
        <dbReference type="EMBL" id="KAJ6839834.1"/>
    </source>
</evidence>
<dbReference type="SUPFAM" id="SSF101941">
    <property type="entry name" value="NAC domain"/>
    <property type="match status" value="1"/>
</dbReference>
<organism evidence="7 8">
    <name type="scientific">Iris pallida</name>
    <name type="common">Sweet iris</name>
    <dbReference type="NCBI Taxonomy" id="29817"/>
    <lineage>
        <taxon>Eukaryota</taxon>
        <taxon>Viridiplantae</taxon>
        <taxon>Streptophyta</taxon>
        <taxon>Embryophyta</taxon>
        <taxon>Tracheophyta</taxon>
        <taxon>Spermatophyta</taxon>
        <taxon>Magnoliopsida</taxon>
        <taxon>Liliopsida</taxon>
        <taxon>Asparagales</taxon>
        <taxon>Iridaceae</taxon>
        <taxon>Iridoideae</taxon>
        <taxon>Irideae</taxon>
        <taxon>Iris</taxon>
    </lineage>
</organism>
<dbReference type="Pfam" id="PF02365">
    <property type="entry name" value="NAM"/>
    <property type="match status" value="1"/>
</dbReference>
<dbReference type="PANTHER" id="PTHR31744">
    <property type="entry name" value="PROTEIN CUP-SHAPED COTYLEDON 2-RELATED"/>
    <property type="match status" value="1"/>
</dbReference>
<dbReference type="EMBL" id="JANAVB010009599">
    <property type="protein sequence ID" value="KAJ6839834.1"/>
    <property type="molecule type" value="Genomic_DNA"/>
</dbReference>
<dbReference type="InterPro" id="IPR036093">
    <property type="entry name" value="NAC_dom_sf"/>
</dbReference>
<evidence type="ECO:0000256" key="5">
    <source>
        <dbReference type="ARBA" id="ARBA00023242"/>
    </source>
</evidence>
<dbReference type="PROSITE" id="PS51005">
    <property type="entry name" value="NAC"/>
    <property type="match status" value="1"/>
</dbReference>
<keyword evidence="2" id="KW-0805">Transcription regulation</keyword>
<evidence type="ECO:0000313" key="8">
    <source>
        <dbReference type="Proteomes" id="UP001140949"/>
    </source>
</evidence>
<evidence type="ECO:0000259" key="6">
    <source>
        <dbReference type="PROSITE" id="PS51005"/>
    </source>
</evidence>
<name>A0AAX6HH30_IRIPA</name>
<dbReference type="InterPro" id="IPR003441">
    <property type="entry name" value="NAC-dom"/>
</dbReference>